<proteinExistence type="predicted"/>
<organism evidence="2 3">
    <name type="scientific">Actinophytocola xanthii</name>
    <dbReference type="NCBI Taxonomy" id="1912961"/>
    <lineage>
        <taxon>Bacteria</taxon>
        <taxon>Bacillati</taxon>
        <taxon>Actinomycetota</taxon>
        <taxon>Actinomycetes</taxon>
        <taxon>Pseudonocardiales</taxon>
        <taxon>Pseudonocardiaceae</taxon>
    </lineage>
</organism>
<dbReference type="InterPro" id="IPR001387">
    <property type="entry name" value="Cro/C1-type_HTH"/>
</dbReference>
<accession>A0A1Q8CTW7</accession>
<evidence type="ECO:0000313" key="2">
    <source>
        <dbReference type="EMBL" id="OLF17805.1"/>
    </source>
</evidence>
<dbReference type="Pfam" id="PF13560">
    <property type="entry name" value="HTH_31"/>
    <property type="match status" value="1"/>
</dbReference>
<dbReference type="OrthoDB" id="4966777at2"/>
<dbReference type="STRING" id="1912961.BU204_10010"/>
<reference evidence="2 3" key="1">
    <citation type="submission" date="2016-12" db="EMBL/GenBank/DDBJ databases">
        <title>The draft genome sequence of Actinophytocola sp. 11-183.</title>
        <authorList>
            <person name="Wang W."/>
            <person name="Yuan L."/>
        </authorList>
    </citation>
    <scope>NUCLEOTIDE SEQUENCE [LARGE SCALE GENOMIC DNA]</scope>
    <source>
        <strain evidence="2 3">11-183</strain>
    </source>
</reference>
<feature type="domain" description="HTH cro/C1-type" evidence="1">
    <location>
        <begin position="23"/>
        <end position="79"/>
    </location>
</feature>
<dbReference type="GO" id="GO:0003677">
    <property type="term" value="F:DNA binding"/>
    <property type="evidence" value="ECO:0007669"/>
    <property type="project" value="InterPro"/>
</dbReference>
<keyword evidence="3" id="KW-1185">Reference proteome</keyword>
<evidence type="ECO:0000259" key="1">
    <source>
        <dbReference type="PROSITE" id="PS50943"/>
    </source>
</evidence>
<dbReference type="PROSITE" id="PS50943">
    <property type="entry name" value="HTH_CROC1"/>
    <property type="match status" value="1"/>
</dbReference>
<name>A0A1Q8CTW7_9PSEU</name>
<dbReference type="SUPFAM" id="SSF47413">
    <property type="entry name" value="lambda repressor-like DNA-binding domains"/>
    <property type="match status" value="1"/>
</dbReference>
<dbReference type="Proteomes" id="UP000185596">
    <property type="component" value="Unassembled WGS sequence"/>
</dbReference>
<dbReference type="InterPro" id="IPR010982">
    <property type="entry name" value="Lambda_DNA-bd_dom_sf"/>
</dbReference>
<dbReference type="Gene3D" id="1.10.260.40">
    <property type="entry name" value="lambda repressor-like DNA-binding domains"/>
    <property type="match status" value="1"/>
</dbReference>
<sequence length="293" mass="33158">MPPNRTSGVSSLHEARLALGKRLRELRRHAELSGRQLAESLAWPPSKVSKLENGRQAPTDDDIKAWIRATDSHDEMEGLLASLHMLTVQHIEWQRQLRGGLRSHQTELAALDAKTRLFRALECTFIPGLLQTAEYARARFSQSVKVLKVGTDVDEAVQARIRRQEILYRTDKRFHFVLTEAALRYRLCPPEVMLGQLDRLIALSALPNVKFGIIGFETPYAVAPTHGFWLLDDERVMVEIFSAELNLAQPQEIELYRAIFESMATAASYGRQAREIIKRIIEDLSAEMGSGSE</sequence>
<evidence type="ECO:0000313" key="3">
    <source>
        <dbReference type="Proteomes" id="UP000185596"/>
    </source>
</evidence>
<dbReference type="Pfam" id="PF19054">
    <property type="entry name" value="DUF5753"/>
    <property type="match status" value="1"/>
</dbReference>
<dbReference type="CDD" id="cd00093">
    <property type="entry name" value="HTH_XRE"/>
    <property type="match status" value="1"/>
</dbReference>
<dbReference type="InterPro" id="IPR043917">
    <property type="entry name" value="DUF5753"/>
</dbReference>
<gene>
    <name evidence="2" type="ORF">BU204_10010</name>
</gene>
<protein>
    <submittedName>
        <fullName evidence="2">Transcriptional regulator</fullName>
    </submittedName>
</protein>
<dbReference type="SMART" id="SM00530">
    <property type="entry name" value="HTH_XRE"/>
    <property type="match status" value="1"/>
</dbReference>
<dbReference type="EMBL" id="MSIE01000014">
    <property type="protein sequence ID" value="OLF17805.1"/>
    <property type="molecule type" value="Genomic_DNA"/>
</dbReference>
<comment type="caution">
    <text evidence="2">The sequence shown here is derived from an EMBL/GenBank/DDBJ whole genome shotgun (WGS) entry which is preliminary data.</text>
</comment>
<dbReference type="AlphaFoldDB" id="A0A1Q8CTW7"/>